<dbReference type="Pfam" id="PF02397">
    <property type="entry name" value="Bac_transf"/>
    <property type="match status" value="1"/>
</dbReference>
<dbReference type="InterPro" id="IPR003362">
    <property type="entry name" value="Bact_transf"/>
</dbReference>
<evidence type="ECO:0000256" key="3">
    <source>
        <dbReference type="ARBA" id="ARBA00022679"/>
    </source>
</evidence>
<feature type="transmembrane region" description="Helical" evidence="7">
    <location>
        <begin position="303"/>
        <end position="326"/>
    </location>
</feature>
<keyword evidence="4 7" id="KW-0812">Transmembrane</keyword>
<feature type="transmembrane region" description="Helical" evidence="7">
    <location>
        <begin position="107"/>
        <end position="124"/>
    </location>
</feature>
<feature type="domain" description="Bacterial sugar transferase" evidence="8">
    <location>
        <begin position="298"/>
        <end position="476"/>
    </location>
</feature>
<keyword evidence="3 9" id="KW-0808">Transferase</keyword>
<feature type="transmembrane region" description="Helical" evidence="7">
    <location>
        <begin position="21"/>
        <end position="47"/>
    </location>
</feature>
<proteinExistence type="inferred from homology"/>
<comment type="caution">
    <text evidence="9">The sequence shown here is derived from an EMBL/GenBank/DDBJ whole genome shotgun (WGS) entry which is preliminary data.</text>
</comment>
<protein>
    <submittedName>
        <fullName evidence="9">Undecaprenyl-phosphate glucose phosphotransferase</fullName>
    </submittedName>
</protein>
<evidence type="ECO:0000256" key="2">
    <source>
        <dbReference type="ARBA" id="ARBA00006464"/>
    </source>
</evidence>
<dbReference type="Proteomes" id="UP000295662">
    <property type="component" value="Unassembled WGS sequence"/>
</dbReference>
<feature type="transmembrane region" description="Helical" evidence="7">
    <location>
        <begin position="130"/>
        <end position="150"/>
    </location>
</feature>
<organism evidence="9 10">
    <name type="scientific">Prosthecobacter fusiformis</name>
    <dbReference type="NCBI Taxonomy" id="48464"/>
    <lineage>
        <taxon>Bacteria</taxon>
        <taxon>Pseudomonadati</taxon>
        <taxon>Verrucomicrobiota</taxon>
        <taxon>Verrucomicrobiia</taxon>
        <taxon>Verrucomicrobiales</taxon>
        <taxon>Verrucomicrobiaceae</taxon>
        <taxon>Prosthecobacter</taxon>
    </lineage>
</organism>
<evidence type="ECO:0000313" key="10">
    <source>
        <dbReference type="Proteomes" id="UP000295662"/>
    </source>
</evidence>
<evidence type="ECO:0000256" key="4">
    <source>
        <dbReference type="ARBA" id="ARBA00022692"/>
    </source>
</evidence>
<dbReference type="PANTHER" id="PTHR30576:SF0">
    <property type="entry name" value="UNDECAPRENYL-PHOSPHATE N-ACETYLGALACTOSAMINYL 1-PHOSPHATE TRANSFERASE-RELATED"/>
    <property type="match status" value="1"/>
</dbReference>
<evidence type="ECO:0000256" key="5">
    <source>
        <dbReference type="ARBA" id="ARBA00022989"/>
    </source>
</evidence>
<evidence type="ECO:0000313" key="9">
    <source>
        <dbReference type="EMBL" id="TDU66650.1"/>
    </source>
</evidence>
<comment type="similarity">
    <text evidence="2">Belongs to the bacterial sugar transferase family.</text>
</comment>
<dbReference type="AlphaFoldDB" id="A0A4R7RMK9"/>
<dbReference type="NCBIfam" id="TIGR03025">
    <property type="entry name" value="EPS_sugtrans"/>
    <property type="match status" value="1"/>
</dbReference>
<keyword evidence="10" id="KW-1185">Reference proteome</keyword>
<comment type="subcellular location">
    <subcellularLocation>
        <location evidence="1">Membrane</location>
        <topology evidence="1">Multi-pass membrane protein</topology>
    </subcellularLocation>
</comment>
<sequence>MTGNLLKKLEERRTWRLQETASPHLWVLVSILGDLIMAVAAGYGAYWLRFHSLKDFGNWDDLTLRQYTGHMTLGTLTLLLALGWQGIYDRNVLLRNRWIASKMAKAVLIWTLGFLALTLALKMQPAISRVYVALNGACALLLLLGWRIIFNAFLHRPRRIHTLQQRTLFVGWNEDAQRLWQTLSSDTAHAFDLIGWVDASGWREAPPPPSDIPLVGYLEDIHRVIARHEVDMIIVADLPRQHLVELANLCEREMIQFKLAPSVFRIFVSGLSLETIAGTPVLGVNRLPLDNTLNVLAKRALDIAGALVGLTLSAPLIAFFGFMVWWESGGPIFYHQRRWGMNGVPFDIIKIRSMKLDAEAGKGPQWCAADDPRRLKVGAFMRRWNIDEVPQFWNVLKGQMSLVGPRPERPELIAAFKHEIPHYNARHHAKPGMTGWAQVKGLRGDTDLAERIRCDLWYLENWSLMLDLQIMFLTFFKRDNAY</sequence>
<dbReference type="Gene3D" id="3.40.50.720">
    <property type="entry name" value="NAD(P)-binding Rossmann-like Domain"/>
    <property type="match status" value="1"/>
</dbReference>
<keyword evidence="5 7" id="KW-1133">Transmembrane helix</keyword>
<dbReference type="GO" id="GO:0016020">
    <property type="term" value="C:membrane"/>
    <property type="evidence" value="ECO:0007669"/>
    <property type="project" value="UniProtKB-SubCell"/>
</dbReference>
<dbReference type="Pfam" id="PF13727">
    <property type="entry name" value="CoA_binding_3"/>
    <property type="match status" value="1"/>
</dbReference>
<evidence type="ECO:0000256" key="1">
    <source>
        <dbReference type="ARBA" id="ARBA00004141"/>
    </source>
</evidence>
<feature type="transmembrane region" description="Helical" evidence="7">
    <location>
        <begin position="67"/>
        <end position="87"/>
    </location>
</feature>
<dbReference type="PANTHER" id="PTHR30576">
    <property type="entry name" value="COLANIC BIOSYNTHESIS UDP-GLUCOSE LIPID CARRIER TRANSFERASE"/>
    <property type="match status" value="1"/>
</dbReference>
<dbReference type="InterPro" id="IPR017475">
    <property type="entry name" value="EPS_sugar_tfrase"/>
</dbReference>
<evidence type="ECO:0000256" key="6">
    <source>
        <dbReference type="ARBA" id="ARBA00023136"/>
    </source>
</evidence>
<evidence type="ECO:0000259" key="8">
    <source>
        <dbReference type="Pfam" id="PF02397"/>
    </source>
</evidence>
<name>A0A4R7RMK9_9BACT</name>
<evidence type="ECO:0000256" key="7">
    <source>
        <dbReference type="SAM" id="Phobius"/>
    </source>
</evidence>
<dbReference type="EMBL" id="SOCA01000008">
    <property type="protein sequence ID" value="TDU66650.1"/>
    <property type="molecule type" value="Genomic_DNA"/>
</dbReference>
<dbReference type="GO" id="GO:0016780">
    <property type="term" value="F:phosphotransferase activity, for other substituted phosphate groups"/>
    <property type="evidence" value="ECO:0007669"/>
    <property type="project" value="TreeGrafter"/>
</dbReference>
<accession>A0A4R7RMK9</accession>
<reference evidence="9 10" key="1">
    <citation type="submission" date="2019-03" db="EMBL/GenBank/DDBJ databases">
        <title>Genomic Encyclopedia of Archaeal and Bacterial Type Strains, Phase II (KMG-II): from individual species to whole genera.</title>
        <authorList>
            <person name="Goeker M."/>
        </authorList>
    </citation>
    <scope>NUCLEOTIDE SEQUENCE [LARGE SCALE GENOMIC DNA]</scope>
    <source>
        <strain evidence="9 10">ATCC 25309</strain>
    </source>
</reference>
<gene>
    <name evidence="9" type="ORF">EI77_03745</name>
</gene>
<keyword evidence="6 7" id="KW-0472">Membrane</keyword>